<dbReference type="Pfam" id="PF07676">
    <property type="entry name" value="PD40"/>
    <property type="match status" value="1"/>
</dbReference>
<evidence type="ECO:0000313" key="4">
    <source>
        <dbReference type="EMBL" id="KAK6338420.1"/>
    </source>
</evidence>
<dbReference type="InterPro" id="IPR056884">
    <property type="entry name" value="NPHP3-like_N"/>
</dbReference>
<evidence type="ECO:0000256" key="2">
    <source>
        <dbReference type="PROSITE-ProRule" id="PRU00221"/>
    </source>
</evidence>
<protein>
    <recommendedName>
        <fullName evidence="3">Nephrocystin 3-like N-terminal domain-containing protein</fullName>
    </recommendedName>
</protein>
<feature type="repeat" description="WD" evidence="2">
    <location>
        <begin position="695"/>
        <end position="736"/>
    </location>
</feature>
<sequence>MNKDERKKLLDKLLMLPCAQEATLDSNSQRFSPKCHAETRVEFLVQIKEWFQADTHNQVIFWLNGMAGTGKSTIARTIAEHFQNAHQFGASFFFKRGEQDRSHAKILFTTIASQLAQNIPDLGPLIARTIESNPKVLLTSIDEQFKHLILRPLSELKPSPIGNSKYSIVIDALDECDNEAEIDLVIHLLSQLGPLRSTKIFLTSRPELPIRAGFGSIEGSYEHFVLTDIEQHIIKQDILIFLKDELKAIKLKHERCFPHQKSVLASWPSEESVKKLADMATPLFIVATTICRMLRDTRIPPEVTLDDIFERREALTEEPESEINVIYMRILEQLLIGLPDTEENPRLDTKKSRIINTFQGIVGPIINLATPLSADSLAHLLNIEVDDVAYGLASLNSVLSVPLDTTKPIRLLHLSFRDFLTSPYLQNRKGGGNLFWINEIQNHKDIATACLRRLSDPKTLHHLEQNICKLTSPGKLRTGISKEAIEENLPPDVRYACCYWVYHLKQAETRISDGDQVHHFLRAHFLHWVEALCLLGKSYDIIVHIRDLGSLVASGGTEVNAFIKDAQRFVLANRSIGDMAPLQLYSSALIFSPHNSIIRKTFESEIPGWIQILPKVDDEWDAVLQELDYWRHHDTDPSQYIDADGLFVWGGKSKLRDSDFMKFSPAEGSNVIALSGNDSMVRLYDSFTGAPIQTLRGHDGPVTAIDFSSDGRLLVSGSRDKTVKVWDAVTGALKLTLEGHEDHVKAVLFSADGSAIFSIASDELRQWDPETGERRGVPLRRYFLANKDISFSPDGQLLLSVPNQDEAWLWKFTSPALQRLISTELNSYENALMGLSLDGEMVVVVVPWHESPGTCQKMEISSTTTGKLLHTVTSEWGRVQAMIVLQDGKLAALTMGMGEGEEEGEEEEEEEEEDYWSHICKFNYVIFGDPGSPIEPKVTLINLRTRIGSIPVAISPDGKLLIFALTGRCPDSSLKLGVCVYDSATGMEIHRLKQVFVAGDQEVIASQALSPDNKVMASISESGFVMLHNLETGQLLHSLGSMKDDTGGGYPLQFETDQNRDPWGGYLTLQDRNKYGRSHILGTVRFSRDGTRVVAISSGVNFVKGWDSNTGQLVEIIEGPWSGIQSFDFLPDGNLAVLGYDNAIRVRESATGELRQQFVTTSVGEADTAAISPNNKFVAARGFGWLCVWDLSSGEEKWESKGYALALTFFPNSKEIAVLLNLDFLNSLFEIGIYDCATGGKLRTVARSQMVSMPTGLTFSPDGNLMATSGPVKCGLVGETGGDHFSHHQNGRIALLDPKAELMDIDLGMPMSPRARFMSIFNNRFFIFPRDKLALWGAGSHASAASVSLWDISTGACVLSFDSKTKSTGFYGFPMAVSAREHSLIVALKCCSESDFVEVWDAKTATALELLKLPSLRGGDISEKHSLNFSPDGSLLAALAKGSILVWDVVDMTPANSNPFLGPERAGRPNSNAGLKLSPRFKINTGPETSPPEFSPDGKVIAFVSGDQHTYKRTVEVWNTEERGLLRGWTIYSALEIQLRFSPDGKQLLSYSGYQIQIWLISSGELLREFKDVLGSAYSMSLPGTYYYTEFPIRIAALSRQNTLLALNVSYEAHFRIIIKDVETGETVQTIMRTGELSMLSFSEGDSHLKTNRGTFDINRCKNYESFGMHDTLRPRLHSIAIDEHQEWICLDGDKILWLPHKYRPADSNLDNITIQEIIVAIKTENRRLIFIEFKP</sequence>
<proteinExistence type="predicted"/>
<dbReference type="InterPro" id="IPR011047">
    <property type="entry name" value="Quinoprotein_ADH-like_sf"/>
</dbReference>
<dbReference type="Pfam" id="PF00400">
    <property type="entry name" value="WD40"/>
    <property type="match status" value="1"/>
</dbReference>
<dbReference type="SUPFAM" id="SSF52540">
    <property type="entry name" value="P-loop containing nucleoside triphosphate hydrolases"/>
    <property type="match status" value="1"/>
</dbReference>
<dbReference type="PANTHER" id="PTHR19879">
    <property type="entry name" value="TRANSCRIPTION INITIATION FACTOR TFIID"/>
    <property type="match status" value="1"/>
</dbReference>
<dbReference type="Gene3D" id="3.40.50.300">
    <property type="entry name" value="P-loop containing nucleotide triphosphate hydrolases"/>
    <property type="match status" value="1"/>
</dbReference>
<dbReference type="SUPFAM" id="SSF50998">
    <property type="entry name" value="Quinoprotein alcohol dehydrogenase-like"/>
    <property type="match status" value="1"/>
</dbReference>
<gene>
    <name evidence="4" type="ORF">TWF730_002482</name>
</gene>
<comment type="caution">
    <text evidence="4">The sequence shown here is derived from an EMBL/GenBank/DDBJ whole genome shotgun (WGS) entry which is preliminary data.</text>
</comment>
<dbReference type="EMBL" id="JAVHNS010000012">
    <property type="protein sequence ID" value="KAK6338420.1"/>
    <property type="molecule type" value="Genomic_DNA"/>
</dbReference>
<keyword evidence="5" id="KW-1185">Reference proteome</keyword>
<reference evidence="4 5" key="1">
    <citation type="submission" date="2019-10" db="EMBL/GenBank/DDBJ databases">
        <authorList>
            <person name="Palmer J.M."/>
        </authorList>
    </citation>
    <scope>NUCLEOTIDE SEQUENCE [LARGE SCALE GENOMIC DNA]</scope>
    <source>
        <strain evidence="4 5">TWF730</strain>
    </source>
</reference>
<dbReference type="Gene3D" id="2.130.10.10">
    <property type="entry name" value="YVTN repeat-like/Quinoprotein amine dehydrogenase"/>
    <property type="match status" value="5"/>
</dbReference>
<dbReference type="InterPro" id="IPR015943">
    <property type="entry name" value="WD40/YVTN_repeat-like_dom_sf"/>
</dbReference>
<dbReference type="InterPro" id="IPR036322">
    <property type="entry name" value="WD40_repeat_dom_sf"/>
</dbReference>
<keyword evidence="2" id="KW-0853">WD repeat</keyword>
<dbReference type="PROSITE" id="PS50294">
    <property type="entry name" value="WD_REPEATS_REGION"/>
    <property type="match status" value="1"/>
</dbReference>
<dbReference type="Pfam" id="PF24883">
    <property type="entry name" value="NPHP3_N"/>
    <property type="match status" value="1"/>
</dbReference>
<name>A0AAV9UA15_9PEZI</name>
<dbReference type="PANTHER" id="PTHR19879:SF9">
    <property type="entry name" value="TRANSCRIPTION INITIATION FACTOR TFIID SUBUNIT 5"/>
    <property type="match status" value="1"/>
</dbReference>
<organism evidence="4 5">
    <name type="scientific">Orbilia blumenaviensis</name>
    <dbReference type="NCBI Taxonomy" id="1796055"/>
    <lineage>
        <taxon>Eukaryota</taxon>
        <taxon>Fungi</taxon>
        <taxon>Dikarya</taxon>
        <taxon>Ascomycota</taxon>
        <taxon>Pezizomycotina</taxon>
        <taxon>Orbiliomycetes</taxon>
        <taxon>Orbiliales</taxon>
        <taxon>Orbiliaceae</taxon>
        <taxon>Orbilia</taxon>
    </lineage>
</organism>
<feature type="domain" description="Nephrocystin 3-like N-terminal" evidence="3">
    <location>
        <begin position="46"/>
        <end position="205"/>
    </location>
</feature>
<dbReference type="InterPro" id="IPR027417">
    <property type="entry name" value="P-loop_NTPase"/>
</dbReference>
<dbReference type="Proteomes" id="UP001373714">
    <property type="component" value="Unassembled WGS sequence"/>
</dbReference>
<evidence type="ECO:0000256" key="1">
    <source>
        <dbReference type="ARBA" id="ARBA00022737"/>
    </source>
</evidence>
<accession>A0AAV9UA15</accession>
<keyword evidence="1" id="KW-0677">Repeat</keyword>
<dbReference type="SUPFAM" id="SSF50978">
    <property type="entry name" value="WD40 repeat-like"/>
    <property type="match status" value="1"/>
</dbReference>
<dbReference type="PROSITE" id="PS50082">
    <property type="entry name" value="WD_REPEATS_2"/>
    <property type="match status" value="1"/>
</dbReference>
<dbReference type="SMART" id="SM00320">
    <property type="entry name" value="WD40"/>
    <property type="match status" value="8"/>
</dbReference>
<evidence type="ECO:0000313" key="5">
    <source>
        <dbReference type="Proteomes" id="UP001373714"/>
    </source>
</evidence>
<evidence type="ECO:0000259" key="3">
    <source>
        <dbReference type="Pfam" id="PF24883"/>
    </source>
</evidence>
<dbReference type="InterPro" id="IPR011659">
    <property type="entry name" value="WD40"/>
</dbReference>
<dbReference type="InterPro" id="IPR001680">
    <property type="entry name" value="WD40_rpt"/>
</dbReference>